<evidence type="ECO:0000256" key="3">
    <source>
        <dbReference type="ARBA" id="ARBA00011989"/>
    </source>
</evidence>
<protein>
    <recommendedName>
        <fullName evidence="3 5">GDP-mannose 4,6-dehydratase</fullName>
        <ecNumber evidence="3 5">4.2.1.47</ecNumber>
    </recommendedName>
    <alternativeName>
        <fullName evidence="5">GDP-D-mannose dehydratase</fullName>
    </alternativeName>
</protein>
<dbReference type="EC" id="4.2.1.47" evidence="3 5"/>
<gene>
    <name evidence="5 7" type="primary">gmd</name>
    <name evidence="7" type="ORF">QJS35_17980</name>
</gene>
<dbReference type="CDD" id="cd05260">
    <property type="entry name" value="GDP_MD_SDR_e"/>
    <property type="match status" value="1"/>
</dbReference>
<dbReference type="InterPro" id="IPR016040">
    <property type="entry name" value="NAD(P)-bd_dom"/>
</dbReference>
<sequence length="345" mass="39056">MKRALITGITGQDGSYLAEFLLHKGYRVFGVRRRTSTPNYTNIEHIADKIEIIDGDLSDLSSLIRAIQIADPDEIYNLAAQSYVETSWPQPLLTSELTAVGVTNMLEAFRLVKPSARFYQASSSEMFGKVLETPQKESTPFYPRSPYGVAKVYAHWMTVNYRESFNLFACSGILFNHESPRRGIEFVTRKVTNAVARIKLGLQSELRMGNLEALRDWGFAGDYVQAMWLMLQQDTASDYVIATGETHSVRELLEVAFSYVGLDYKDYVVNDEKYHRPAEVDLLLGDASKAKQQLGWECKVGFVQLIQMMVDSDLKLNQMDSFNPYKLQGYDFSNPLVAASWSEVV</sequence>
<evidence type="ECO:0000256" key="4">
    <source>
        <dbReference type="ARBA" id="ARBA00023239"/>
    </source>
</evidence>
<dbReference type="PANTHER" id="PTHR43715">
    <property type="entry name" value="GDP-MANNOSE 4,6-DEHYDRATASE"/>
    <property type="match status" value="1"/>
</dbReference>
<dbReference type="Gene3D" id="3.90.25.10">
    <property type="entry name" value="UDP-galactose 4-epimerase, domain 1"/>
    <property type="match status" value="1"/>
</dbReference>
<dbReference type="Pfam" id="PF16363">
    <property type="entry name" value="GDP_Man_Dehyd"/>
    <property type="match status" value="1"/>
</dbReference>
<dbReference type="PANTHER" id="PTHR43715:SF1">
    <property type="entry name" value="GDP-MANNOSE 4,6 DEHYDRATASE"/>
    <property type="match status" value="1"/>
</dbReference>
<evidence type="ECO:0000259" key="6">
    <source>
        <dbReference type="Pfam" id="PF16363"/>
    </source>
</evidence>
<keyword evidence="5" id="KW-0521">NADP</keyword>
<reference evidence="7 8" key="1">
    <citation type="journal article" date="2023" name="Genome Announc.">
        <title>Pan-Genome Analyses of the Genus Cohnella and Proposal of the Novel Species Cohnella silvisoli sp. nov., Isolated from Forest Soil.</title>
        <authorList>
            <person name="Wang C."/>
            <person name="Mao L."/>
            <person name="Bao G."/>
            <person name="Zhu H."/>
        </authorList>
    </citation>
    <scope>NUCLEOTIDE SEQUENCE [LARGE SCALE GENOMIC DNA]</scope>
    <source>
        <strain evidence="7 8">NL03-T5-1</strain>
    </source>
</reference>
<dbReference type="InterPro" id="IPR006368">
    <property type="entry name" value="GDP_Man_deHydtase"/>
</dbReference>
<proteinExistence type="inferred from homology"/>
<keyword evidence="8" id="KW-1185">Reference proteome</keyword>
<feature type="domain" description="NAD(P)-binding" evidence="6">
    <location>
        <begin position="5"/>
        <end position="309"/>
    </location>
</feature>
<dbReference type="EMBL" id="JASKHM010000010">
    <property type="protein sequence ID" value="MEQ4484290.1"/>
    <property type="molecule type" value="Genomic_DNA"/>
</dbReference>
<comment type="caution">
    <text evidence="7">The sequence shown here is derived from an EMBL/GenBank/DDBJ whole genome shotgun (WGS) entry which is preliminary data.</text>
</comment>
<dbReference type="NCBIfam" id="TIGR01472">
    <property type="entry name" value="gmd"/>
    <property type="match status" value="1"/>
</dbReference>
<evidence type="ECO:0000256" key="1">
    <source>
        <dbReference type="ARBA" id="ARBA00001937"/>
    </source>
</evidence>
<dbReference type="InterPro" id="IPR036291">
    <property type="entry name" value="NAD(P)-bd_dom_sf"/>
</dbReference>
<accession>A0ABV1KVZ1</accession>
<organism evidence="7 8">
    <name type="scientific">Cohnella silvisoli</name>
    <dbReference type="NCBI Taxonomy" id="2873699"/>
    <lineage>
        <taxon>Bacteria</taxon>
        <taxon>Bacillati</taxon>
        <taxon>Bacillota</taxon>
        <taxon>Bacilli</taxon>
        <taxon>Bacillales</taxon>
        <taxon>Paenibacillaceae</taxon>
        <taxon>Cohnella</taxon>
    </lineage>
</organism>
<dbReference type="Proteomes" id="UP001493487">
    <property type="component" value="Unassembled WGS sequence"/>
</dbReference>
<evidence type="ECO:0000313" key="7">
    <source>
        <dbReference type="EMBL" id="MEQ4484290.1"/>
    </source>
</evidence>
<evidence type="ECO:0000256" key="5">
    <source>
        <dbReference type="HAMAP-Rule" id="MF_00955"/>
    </source>
</evidence>
<dbReference type="HAMAP" id="MF_00955">
    <property type="entry name" value="GDP_Man_dehydratase"/>
    <property type="match status" value="1"/>
</dbReference>
<comment type="catalytic activity">
    <reaction evidence="5">
        <text>GDP-alpha-D-mannose = GDP-4-dehydro-alpha-D-rhamnose + H2O</text>
        <dbReference type="Rhea" id="RHEA:23820"/>
        <dbReference type="ChEBI" id="CHEBI:15377"/>
        <dbReference type="ChEBI" id="CHEBI:57527"/>
        <dbReference type="ChEBI" id="CHEBI:57964"/>
        <dbReference type="EC" id="4.2.1.47"/>
    </reaction>
</comment>
<dbReference type="Gene3D" id="3.40.50.720">
    <property type="entry name" value="NAD(P)-binding Rossmann-like Domain"/>
    <property type="match status" value="1"/>
</dbReference>
<keyword evidence="4 5" id="KW-0456">Lyase</keyword>
<name>A0ABV1KVZ1_9BACL</name>
<comment type="caution">
    <text evidence="5">Lacks conserved residue(s) required for the propagation of feature annotation.</text>
</comment>
<dbReference type="RefSeq" id="WP_232186670.1">
    <property type="nucleotide sequence ID" value="NZ_JAIOAP010000009.1"/>
</dbReference>
<evidence type="ECO:0000313" key="8">
    <source>
        <dbReference type="Proteomes" id="UP001493487"/>
    </source>
</evidence>
<comment type="similarity">
    <text evidence="2 5">Belongs to the NAD(P)-dependent epimerase/dehydratase family. GDP-mannose 4,6-dehydratase subfamily.</text>
</comment>
<comment type="function">
    <text evidence="5">Catalyzes the conversion of GDP-D-mannose to GDP-4-dehydro-6-deoxy-D-mannose.</text>
</comment>
<evidence type="ECO:0000256" key="2">
    <source>
        <dbReference type="ARBA" id="ARBA00009263"/>
    </source>
</evidence>
<comment type="cofactor">
    <cofactor evidence="1 5">
        <name>NADP(+)</name>
        <dbReference type="ChEBI" id="CHEBI:58349"/>
    </cofactor>
</comment>
<dbReference type="SUPFAM" id="SSF51735">
    <property type="entry name" value="NAD(P)-binding Rossmann-fold domains"/>
    <property type="match status" value="1"/>
</dbReference>
<dbReference type="GO" id="GO:0008446">
    <property type="term" value="F:GDP-mannose 4,6-dehydratase activity"/>
    <property type="evidence" value="ECO:0007669"/>
    <property type="project" value="UniProtKB-EC"/>
</dbReference>